<dbReference type="Pfam" id="PF00884">
    <property type="entry name" value="Sulfatase"/>
    <property type="match status" value="1"/>
</dbReference>
<evidence type="ECO:0000256" key="4">
    <source>
        <dbReference type="ARBA" id="ARBA00022729"/>
    </source>
</evidence>
<evidence type="ECO:0000313" key="9">
    <source>
        <dbReference type="EMBL" id="TWU20479.1"/>
    </source>
</evidence>
<dbReference type="GO" id="GO:0004423">
    <property type="term" value="F:iduronate-2-sulfatase activity"/>
    <property type="evidence" value="ECO:0007669"/>
    <property type="project" value="InterPro"/>
</dbReference>
<evidence type="ECO:0000313" key="10">
    <source>
        <dbReference type="Proteomes" id="UP000316304"/>
    </source>
</evidence>
<dbReference type="GO" id="GO:0046872">
    <property type="term" value="F:metal ion binding"/>
    <property type="evidence" value="ECO:0007669"/>
    <property type="project" value="UniProtKB-KW"/>
</dbReference>
<comment type="similarity">
    <text evidence="2">Belongs to the sulfatase family.</text>
</comment>
<dbReference type="SUPFAM" id="SSF53649">
    <property type="entry name" value="Alkaline phosphatase-like"/>
    <property type="match status" value="1"/>
</dbReference>
<keyword evidence="4" id="KW-0732">Signal</keyword>
<dbReference type="EMBL" id="SJPT01000008">
    <property type="protein sequence ID" value="TWU20479.1"/>
    <property type="molecule type" value="Genomic_DNA"/>
</dbReference>
<dbReference type="CDD" id="cd16030">
    <property type="entry name" value="iduronate-2-sulfatase"/>
    <property type="match status" value="1"/>
</dbReference>
<feature type="region of interest" description="Disordered" evidence="7">
    <location>
        <begin position="193"/>
        <end position="214"/>
    </location>
</feature>
<evidence type="ECO:0000256" key="6">
    <source>
        <dbReference type="ARBA" id="ARBA00022837"/>
    </source>
</evidence>
<dbReference type="Gene3D" id="3.40.720.10">
    <property type="entry name" value="Alkaline Phosphatase, subunit A"/>
    <property type="match status" value="1"/>
</dbReference>
<dbReference type="Proteomes" id="UP000316304">
    <property type="component" value="Unassembled WGS sequence"/>
</dbReference>
<dbReference type="GO" id="GO:0047753">
    <property type="term" value="F:choline-sulfatase activity"/>
    <property type="evidence" value="ECO:0007669"/>
    <property type="project" value="UniProtKB-EC"/>
</dbReference>
<dbReference type="InterPro" id="IPR035874">
    <property type="entry name" value="IDS"/>
</dbReference>
<dbReference type="OrthoDB" id="236884at2"/>
<dbReference type="InterPro" id="IPR000917">
    <property type="entry name" value="Sulfatase_N"/>
</dbReference>
<dbReference type="PANTHER" id="PTHR45953:SF1">
    <property type="entry name" value="IDURONATE 2-SULFATASE"/>
    <property type="match status" value="1"/>
</dbReference>
<dbReference type="AlphaFoldDB" id="A0A5C6CCB4"/>
<name>A0A5C6CCB4_9BACT</name>
<evidence type="ECO:0000256" key="7">
    <source>
        <dbReference type="SAM" id="MobiDB-lite"/>
    </source>
</evidence>
<reference evidence="9 10" key="1">
    <citation type="submission" date="2019-02" db="EMBL/GenBank/DDBJ databases">
        <title>Deep-cultivation of Planctomycetes and their phenomic and genomic characterization uncovers novel biology.</title>
        <authorList>
            <person name="Wiegand S."/>
            <person name="Jogler M."/>
            <person name="Boedeker C."/>
            <person name="Pinto D."/>
            <person name="Vollmers J."/>
            <person name="Rivas-Marin E."/>
            <person name="Kohn T."/>
            <person name="Peeters S.H."/>
            <person name="Heuer A."/>
            <person name="Rast P."/>
            <person name="Oberbeckmann S."/>
            <person name="Bunk B."/>
            <person name="Jeske O."/>
            <person name="Meyerdierks A."/>
            <person name="Storesund J.E."/>
            <person name="Kallscheuer N."/>
            <person name="Luecker S."/>
            <person name="Lage O.M."/>
            <person name="Pohl T."/>
            <person name="Merkel B.J."/>
            <person name="Hornburger P."/>
            <person name="Mueller R.-W."/>
            <person name="Bruemmer F."/>
            <person name="Labrenz M."/>
            <person name="Spormann A.M."/>
            <person name="Op Den Camp H."/>
            <person name="Overmann J."/>
            <person name="Amann R."/>
            <person name="Jetten M.S.M."/>
            <person name="Mascher T."/>
            <person name="Medema M.H."/>
            <person name="Devos D.P."/>
            <person name="Kaster A.-K."/>
            <person name="Ovreas L."/>
            <person name="Rohde M."/>
            <person name="Galperin M.Y."/>
            <person name="Jogler C."/>
        </authorList>
    </citation>
    <scope>NUCLEOTIDE SEQUENCE [LARGE SCALE GENOMIC DNA]</scope>
    <source>
        <strain evidence="9 10">Pla52o</strain>
    </source>
</reference>
<protein>
    <submittedName>
        <fullName evidence="9">Choline-sulfatase</fullName>
        <ecNumber evidence="9">3.1.6.6</ecNumber>
    </submittedName>
</protein>
<keyword evidence="3" id="KW-0479">Metal-binding</keyword>
<keyword evidence="6" id="KW-0106">Calcium</keyword>
<dbReference type="InterPro" id="IPR017850">
    <property type="entry name" value="Alkaline_phosphatase_core_sf"/>
</dbReference>
<keyword evidence="10" id="KW-1185">Reference proteome</keyword>
<evidence type="ECO:0000256" key="2">
    <source>
        <dbReference type="ARBA" id="ARBA00008779"/>
    </source>
</evidence>
<accession>A0A5C6CCB4</accession>
<feature type="domain" description="Sulfatase N-terminal" evidence="8">
    <location>
        <begin position="37"/>
        <end position="419"/>
    </location>
</feature>
<comment type="caution">
    <text evidence="9">The sequence shown here is derived from an EMBL/GenBank/DDBJ whole genome shotgun (WGS) entry which is preliminary data.</text>
</comment>
<gene>
    <name evidence="9" type="primary">betC_6</name>
    <name evidence="9" type="ORF">Pla52o_43570</name>
</gene>
<evidence type="ECO:0000259" key="8">
    <source>
        <dbReference type="Pfam" id="PF00884"/>
    </source>
</evidence>
<evidence type="ECO:0000256" key="3">
    <source>
        <dbReference type="ARBA" id="ARBA00022723"/>
    </source>
</evidence>
<comment type="cofactor">
    <cofactor evidence="1">
        <name>Ca(2+)</name>
        <dbReference type="ChEBI" id="CHEBI:29108"/>
    </cofactor>
</comment>
<evidence type="ECO:0000256" key="1">
    <source>
        <dbReference type="ARBA" id="ARBA00001913"/>
    </source>
</evidence>
<proteinExistence type="inferred from homology"/>
<dbReference type="PANTHER" id="PTHR45953">
    <property type="entry name" value="IDURONATE 2-SULFATASE"/>
    <property type="match status" value="1"/>
</dbReference>
<organism evidence="9 10">
    <name type="scientific">Novipirellula galeiformis</name>
    <dbReference type="NCBI Taxonomy" id="2528004"/>
    <lineage>
        <taxon>Bacteria</taxon>
        <taxon>Pseudomonadati</taxon>
        <taxon>Planctomycetota</taxon>
        <taxon>Planctomycetia</taxon>
        <taxon>Pirellulales</taxon>
        <taxon>Pirellulaceae</taxon>
        <taxon>Novipirellula</taxon>
    </lineage>
</organism>
<sequence>MRTINMNRKTAVLGLCLLIPFWGGLALGEAPRESDRPNVLFIAVDDLNDWVGCLGGHPQAQTPHIDRLVERGVLFTNAHCASPACNPSRAAVFSGIMPWRSGVWSNKSKKVPQHHPDFQLLPRAFHAAGYHTLGTGKLTHSGAAANRKMFDEHFDVEQRWSPFTRDAVAYTEEELPSKGTDHPRHRVVVDHSDPITLPLNGMPSDRNPDKAGGESFDWGPLDVPDSAMGDTQITTWAIEQLSKSHGKPIFLGVGFYRPHIPLWAPKPYFDRFAGQPIQLPPYRNSDLDDLGTTGRRWALEADTAGLHCTVVRHGQWEEAVKAYLACTTFVDAQIGRLLDGLDRSEYGDNTVIVLWSDHGWHLGEKQHWGKWTGWERSTRVLLAVVPPKKMAANYKRLGQTCDRPVGLIDLYPTLAQLCDVSVRQTLDGESLVPLLHDPELSTNRVVLTSFNPGNVSLRSDRWRYIRYDDASEELYDMANDPNEWTNLAGASEHQSMLKTFRSQIPRAAIQRETK</sequence>
<keyword evidence="5 9" id="KW-0378">Hydrolase</keyword>
<dbReference type="EC" id="3.1.6.6" evidence="9"/>
<evidence type="ECO:0000256" key="5">
    <source>
        <dbReference type="ARBA" id="ARBA00022801"/>
    </source>
</evidence>
<dbReference type="GO" id="GO:0005737">
    <property type="term" value="C:cytoplasm"/>
    <property type="evidence" value="ECO:0007669"/>
    <property type="project" value="TreeGrafter"/>
</dbReference>